<dbReference type="EMBL" id="JARK01001478">
    <property type="protein sequence ID" value="EYB97256.1"/>
    <property type="molecule type" value="Genomic_DNA"/>
</dbReference>
<comment type="caution">
    <text evidence="1">The sequence shown here is derived from an EMBL/GenBank/DDBJ whole genome shotgun (WGS) entry which is preliminary data.</text>
</comment>
<organism evidence="1 2">
    <name type="scientific">Ancylostoma ceylanicum</name>
    <dbReference type="NCBI Taxonomy" id="53326"/>
    <lineage>
        <taxon>Eukaryota</taxon>
        <taxon>Metazoa</taxon>
        <taxon>Ecdysozoa</taxon>
        <taxon>Nematoda</taxon>
        <taxon>Chromadorea</taxon>
        <taxon>Rhabditida</taxon>
        <taxon>Rhabditina</taxon>
        <taxon>Rhabditomorpha</taxon>
        <taxon>Strongyloidea</taxon>
        <taxon>Ancylostomatidae</taxon>
        <taxon>Ancylostomatinae</taxon>
        <taxon>Ancylostoma</taxon>
    </lineage>
</organism>
<protein>
    <submittedName>
        <fullName evidence="1">Uncharacterized protein</fullName>
    </submittedName>
</protein>
<sequence length="85" mass="9550">MLALVVCFCQQQGTRVLCRSRKAEPACRAPVSLPMNTAPRPRPCLRLFGVHFILPNDPEKLRRMRQRLSETLAEALPSSRPPIVG</sequence>
<dbReference type="AlphaFoldDB" id="A0A016T3Q2"/>
<dbReference type="Proteomes" id="UP000024635">
    <property type="component" value="Unassembled WGS sequence"/>
</dbReference>
<name>A0A016T3Q2_9BILA</name>
<gene>
    <name evidence="1" type="primary">Acey_s0142.g2323</name>
    <name evidence="1" type="ORF">Y032_0142g2323</name>
</gene>
<evidence type="ECO:0000313" key="2">
    <source>
        <dbReference type="Proteomes" id="UP000024635"/>
    </source>
</evidence>
<evidence type="ECO:0000313" key="1">
    <source>
        <dbReference type="EMBL" id="EYB97256.1"/>
    </source>
</evidence>
<proteinExistence type="predicted"/>
<keyword evidence="2" id="KW-1185">Reference proteome</keyword>
<reference evidence="2" key="1">
    <citation type="journal article" date="2015" name="Nat. Genet.">
        <title>The genome and transcriptome of the zoonotic hookworm Ancylostoma ceylanicum identify infection-specific gene families.</title>
        <authorList>
            <person name="Schwarz E.M."/>
            <person name="Hu Y."/>
            <person name="Antoshechkin I."/>
            <person name="Miller M.M."/>
            <person name="Sternberg P.W."/>
            <person name="Aroian R.V."/>
        </authorList>
    </citation>
    <scope>NUCLEOTIDE SEQUENCE</scope>
    <source>
        <strain evidence="2">HY135</strain>
    </source>
</reference>
<accession>A0A016T3Q2</accession>